<proteinExistence type="predicted"/>
<accession>A0A0U9HDJ5</accession>
<dbReference type="SUPFAM" id="SSF159800">
    <property type="entry name" value="PrpR receptor domain-like"/>
    <property type="match status" value="1"/>
</dbReference>
<dbReference type="OrthoDB" id="4986073at2"/>
<dbReference type="RefSeq" id="WP_059031994.1">
    <property type="nucleotide sequence ID" value="NZ_BSDN01000003.1"/>
</dbReference>
<protein>
    <submittedName>
        <fullName evidence="1">HTH domain-containing protein</fullName>
    </submittedName>
</protein>
<dbReference type="STRING" id="224999.GCA_001485475_00820"/>
<dbReference type="AlphaFoldDB" id="A0A0U9HDJ5"/>
<dbReference type="Proteomes" id="UP000062160">
    <property type="component" value="Unassembled WGS sequence"/>
</dbReference>
<dbReference type="InterPro" id="IPR036388">
    <property type="entry name" value="WH-like_DNA-bd_sf"/>
</dbReference>
<evidence type="ECO:0000313" key="1">
    <source>
        <dbReference type="EMBL" id="GAQ24814.1"/>
    </source>
</evidence>
<reference evidence="1" key="1">
    <citation type="journal article" date="2016" name="Genome Announc.">
        <title>Draft Genome Sequence of the Syntrophic Lactate-Degrading Bacterium Tepidanaerobacter syntrophicus JLT.</title>
        <authorList>
            <person name="Matsuura N."/>
            <person name="Ohashi A."/>
            <person name="Tourlousse D.M."/>
            <person name="Sekiguchi Y."/>
        </authorList>
    </citation>
    <scope>NUCLEOTIDE SEQUENCE [LARGE SCALE GENOMIC DNA]</scope>
    <source>
        <strain evidence="1">JL</strain>
    </source>
</reference>
<organism evidence="1">
    <name type="scientific">Tepidanaerobacter syntrophicus</name>
    <dbReference type="NCBI Taxonomy" id="224999"/>
    <lineage>
        <taxon>Bacteria</taxon>
        <taxon>Bacillati</taxon>
        <taxon>Bacillota</taxon>
        <taxon>Clostridia</taxon>
        <taxon>Thermosediminibacterales</taxon>
        <taxon>Tepidanaerobacteraceae</taxon>
        <taxon>Tepidanaerobacter</taxon>
    </lineage>
</organism>
<dbReference type="EMBL" id="DF977000">
    <property type="protein sequence ID" value="GAQ24814.1"/>
    <property type="molecule type" value="Genomic_DNA"/>
</dbReference>
<gene>
    <name evidence="1" type="ORF">TSYNT_6195</name>
</gene>
<dbReference type="InterPro" id="IPR043128">
    <property type="entry name" value="Rev_trsase/Diguanyl_cyclase"/>
</dbReference>
<dbReference type="Gene3D" id="1.10.10.10">
    <property type="entry name" value="Winged helix-like DNA-binding domain superfamily/Winged helix DNA-binding domain"/>
    <property type="match status" value="1"/>
</dbReference>
<keyword evidence="2" id="KW-1185">Reference proteome</keyword>
<dbReference type="Gene3D" id="3.30.70.270">
    <property type="match status" value="1"/>
</dbReference>
<name>A0A0U9HDJ5_9FIRM</name>
<evidence type="ECO:0000313" key="2">
    <source>
        <dbReference type="Proteomes" id="UP000062160"/>
    </source>
</evidence>
<sequence length="430" mass="48654">MNIRLGIVGPEDSLILLRKVLREFDREITVVEKAYENFEDLGDIATMAQDVDIILYSGQAPYFWVKSNVNIETPGVYIPRNGTSLYKVLFDIYRDGKDVSALSFDTISRRDIEETYMELNLPLTQVFTMDYDKYLPYGKLVDYHKSLWNEGKTHAAVTCLNKTYEELKKSGIPAYRILPTISSVRHSLEKAIMYGESIKLKETQMALILVRVEDVEDTLYESSNYQLQIKLLELYQIILGYGDQTNATVTKINDTEFMIITTRGCLEESTDIFLGSPLLRALKSNTNLKVTVGIGFGRTAKMAETNARQAVKLSKENGSDCCFLVTEEGKVIGPMREDRGAIKSVADLDLEELAKKLNMNVINLSKFKSSLRRLGKNKVTAKELSEYMNISQRSARRILAQLEEKGAAKILENKSVLGKGRPSRVYQVLI</sequence>
<dbReference type="InterPro" id="IPR036390">
    <property type="entry name" value="WH_DNA-bd_sf"/>
</dbReference>
<dbReference type="SUPFAM" id="SSF46785">
    <property type="entry name" value="Winged helix' DNA-binding domain"/>
    <property type="match status" value="1"/>
</dbReference>